<dbReference type="Proteomes" id="UP000439903">
    <property type="component" value="Unassembled WGS sequence"/>
</dbReference>
<gene>
    <name evidence="2" type="ORF">F8M41_005098</name>
</gene>
<comment type="caution">
    <text evidence="2">The sequence shown here is derived from an EMBL/GenBank/DDBJ whole genome shotgun (WGS) entry which is preliminary data.</text>
</comment>
<dbReference type="AlphaFoldDB" id="A0A8H3X8M8"/>
<evidence type="ECO:0000313" key="3">
    <source>
        <dbReference type="Proteomes" id="UP000439903"/>
    </source>
</evidence>
<reference evidence="2 3" key="1">
    <citation type="journal article" date="2019" name="Environ. Microbiol.">
        <title>At the nexus of three kingdoms: the genome of the mycorrhizal fungus Gigaspora margarita provides insights into plant, endobacterial and fungal interactions.</title>
        <authorList>
            <person name="Venice F."/>
            <person name="Ghignone S."/>
            <person name="Salvioli di Fossalunga A."/>
            <person name="Amselem J."/>
            <person name="Novero M."/>
            <person name="Xianan X."/>
            <person name="Sedzielewska Toro K."/>
            <person name="Morin E."/>
            <person name="Lipzen A."/>
            <person name="Grigoriev I.V."/>
            <person name="Henrissat B."/>
            <person name="Martin F.M."/>
            <person name="Bonfante P."/>
        </authorList>
    </citation>
    <scope>NUCLEOTIDE SEQUENCE [LARGE SCALE GENOMIC DNA]</scope>
    <source>
        <strain evidence="2 3">BEG34</strain>
    </source>
</reference>
<evidence type="ECO:0000256" key="1">
    <source>
        <dbReference type="SAM" id="MobiDB-lite"/>
    </source>
</evidence>
<accession>A0A8H3X8M8</accession>
<sequence length="142" mass="15690">MIEATDIDYLKTSTISISASESSYSTTADAPSIIDIINNDIDSAVTQNQPKSSGTTINTNFESGSSDDKKNYHTTVEDYQSEEERSDHEDLNEVNNEKVTDLAGDEDLQGIEEEKSKGKKRKGTLEKKTKGKKGLKLIIINR</sequence>
<organism evidence="2 3">
    <name type="scientific">Gigaspora margarita</name>
    <dbReference type="NCBI Taxonomy" id="4874"/>
    <lineage>
        <taxon>Eukaryota</taxon>
        <taxon>Fungi</taxon>
        <taxon>Fungi incertae sedis</taxon>
        <taxon>Mucoromycota</taxon>
        <taxon>Glomeromycotina</taxon>
        <taxon>Glomeromycetes</taxon>
        <taxon>Diversisporales</taxon>
        <taxon>Gigasporaceae</taxon>
        <taxon>Gigaspora</taxon>
    </lineage>
</organism>
<protein>
    <submittedName>
        <fullName evidence="2">Uncharacterized protein</fullName>
    </submittedName>
</protein>
<feature type="compositionally biased region" description="Polar residues" evidence="1">
    <location>
        <begin position="44"/>
        <end position="64"/>
    </location>
</feature>
<dbReference type="OrthoDB" id="10610718at2759"/>
<feature type="region of interest" description="Disordered" evidence="1">
    <location>
        <begin position="44"/>
        <end position="130"/>
    </location>
</feature>
<evidence type="ECO:0000313" key="2">
    <source>
        <dbReference type="EMBL" id="KAF0433287.1"/>
    </source>
</evidence>
<proteinExistence type="predicted"/>
<keyword evidence="3" id="KW-1185">Reference proteome</keyword>
<feature type="compositionally biased region" description="Basic and acidic residues" evidence="1">
    <location>
        <begin position="82"/>
        <end position="100"/>
    </location>
</feature>
<name>A0A8H3X8M8_GIGMA</name>
<dbReference type="EMBL" id="WTPW01001478">
    <property type="protein sequence ID" value="KAF0433287.1"/>
    <property type="molecule type" value="Genomic_DNA"/>
</dbReference>